<evidence type="ECO:0000313" key="2">
    <source>
        <dbReference type="EMBL" id="SHI89728.1"/>
    </source>
</evidence>
<dbReference type="EMBL" id="FQZB01000005">
    <property type="protein sequence ID" value="SHI89728.1"/>
    <property type="molecule type" value="Genomic_DNA"/>
</dbReference>
<dbReference type="Proteomes" id="UP000184310">
    <property type="component" value="Unassembled WGS sequence"/>
</dbReference>
<dbReference type="OrthoDB" id="1937023at2"/>
<reference evidence="2 3" key="1">
    <citation type="submission" date="2016-11" db="EMBL/GenBank/DDBJ databases">
        <authorList>
            <person name="Jaros S."/>
            <person name="Januszkiewicz K."/>
            <person name="Wedrychowicz H."/>
        </authorList>
    </citation>
    <scope>NUCLEOTIDE SEQUENCE [LARGE SCALE GENOMIC DNA]</scope>
    <source>
        <strain evidence="2 3">DSM 21758</strain>
    </source>
</reference>
<evidence type="ECO:0000313" key="3">
    <source>
        <dbReference type="Proteomes" id="UP000184310"/>
    </source>
</evidence>
<protein>
    <recommendedName>
        <fullName evidence="4">Lipoprotein</fullName>
    </recommendedName>
</protein>
<dbReference type="RefSeq" id="WP_084108355.1">
    <property type="nucleotide sequence ID" value="NZ_FQZB01000005.1"/>
</dbReference>
<proteinExistence type="predicted"/>
<name>A0A1M6EWB9_9CLOT</name>
<keyword evidence="1" id="KW-0732">Signal</keyword>
<keyword evidence="3" id="KW-1185">Reference proteome</keyword>
<accession>A0A1M6EWB9</accession>
<evidence type="ECO:0008006" key="4">
    <source>
        <dbReference type="Google" id="ProtNLM"/>
    </source>
</evidence>
<dbReference type="PROSITE" id="PS51257">
    <property type="entry name" value="PROKAR_LIPOPROTEIN"/>
    <property type="match status" value="1"/>
</dbReference>
<evidence type="ECO:0000256" key="1">
    <source>
        <dbReference type="SAM" id="SignalP"/>
    </source>
</evidence>
<feature type="signal peptide" evidence="1">
    <location>
        <begin position="1"/>
        <end position="19"/>
    </location>
</feature>
<dbReference type="Pfam" id="PF16224">
    <property type="entry name" value="DUF4883"/>
    <property type="match status" value="1"/>
</dbReference>
<dbReference type="InterPro" id="IPR032619">
    <property type="entry name" value="DUF4883"/>
</dbReference>
<dbReference type="STRING" id="1121302.SAMN02745163_00964"/>
<feature type="chain" id="PRO_5039428059" description="Lipoprotein" evidence="1">
    <location>
        <begin position="20"/>
        <end position="155"/>
    </location>
</feature>
<gene>
    <name evidence="2" type="ORF">SAMN02745163_00964</name>
</gene>
<dbReference type="AlphaFoldDB" id="A0A1M6EWB9"/>
<organism evidence="2 3">
    <name type="scientific">Clostridium cavendishii DSM 21758</name>
    <dbReference type="NCBI Taxonomy" id="1121302"/>
    <lineage>
        <taxon>Bacteria</taxon>
        <taxon>Bacillati</taxon>
        <taxon>Bacillota</taxon>
        <taxon>Clostridia</taxon>
        <taxon>Eubacteriales</taxon>
        <taxon>Clostridiaceae</taxon>
        <taxon>Clostridium</taxon>
    </lineage>
</organism>
<sequence>MKKRMLLIFIVLNFSIALYGCSDPKYINLENKPHKGYYTELLYKAVKDNNYDFTMLDTNLYKNVIVKDEDKYILKSTIKSLTTNNFIDKPTDLKEKPMYKLFINQNSKKYVINIYSNNIISVFPWDGNFPEDFVDLKTVPDAYKLEQFCKYVYDK</sequence>
<dbReference type="CDD" id="cd15786">
    <property type="entry name" value="CPF_1278_like"/>
    <property type="match status" value="1"/>
</dbReference>
<dbReference type="Gene3D" id="3.30.1490.410">
    <property type="entry name" value="Uncharacterised protein PF16224, DUF4883"/>
    <property type="match status" value="1"/>
</dbReference>